<evidence type="ECO:0000256" key="9">
    <source>
        <dbReference type="ARBA" id="ARBA00023004"/>
    </source>
</evidence>
<dbReference type="PANTHER" id="PTHR46300">
    <property type="entry name" value="P450, PUTATIVE (EUROFUNG)-RELATED-RELATED"/>
    <property type="match status" value="1"/>
</dbReference>
<evidence type="ECO:0000313" key="13">
    <source>
        <dbReference type="EMBL" id="KAK7678431.1"/>
    </source>
</evidence>
<dbReference type="Pfam" id="PF00067">
    <property type="entry name" value="p450"/>
    <property type="match status" value="1"/>
</dbReference>
<dbReference type="GO" id="GO:0020037">
    <property type="term" value="F:heme binding"/>
    <property type="evidence" value="ECO:0007669"/>
    <property type="project" value="InterPro"/>
</dbReference>
<evidence type="ECO:0000256" key="1">
    <source>
        <dbReference type="ARBA" id="ARBA00001971"/>
    </source>
</evidence>
<sequence>MGTLLFLFIVPICYLLLRLTRSSRLPPGQRGYPVIGNILDIPATQQWKTFSEWTKIYGDVMCLKLPMHHVIVLGSPQAVSDLMEKRSDIYSDRPISIMDELIGWDWAFAAMRYSLKWRAYRKAFHQHFNQNEVHTFQPIQLRECRAFLGRMLGSSESESLGQHIRQINTAIILKIAYDMDITDVNDEYVRLAQEATLGFSMAHGLGATWVDLFPVLRHLPNWMPGMKFKKMADYYRSISWKMVHAPFGKVKQDINEEKATSSLAHKLLERHQGTTKDGFDGEELARNVAAIAYAGAAHTVNKSSHSFIQYPSCRRNLICIGMGRPLKPNWDESSDKISSIAIAS</sequence>
<evidence type="ECO:0000256" key="3">
    <source>
        <dbReference type="ARBA" id="ARBA00010617"/>
    </source>
</evidence>
<accession>A0AAW0FCW2</accession>
<keyword evidence="14" id="KW-1185">Reference proteome</keyword>
<feature type="chain" id="PRO_5043597772" description="Cytochrome P450" evidence="12">
    <location>
        <begin position="23"/>
        <end position="344"/>
    </location>
</feature>
<dbReference type="Proteomes" id="UP001385951">
    <property type="component" value="Unassembled WGS sequence"/>
</dbReference>
<dbReference type="EMBL" id="JASBNA010000071">
    <property type="protein sequence ID" value="KAK7678431.1"/>
    <property type="molecule type" value="Genomic_DNA"/>
</dbReference>
<keyword evidence="6" id="KW-0479">Metal-binding</keyword>
<protein>
    <recommendedName>
        <fullName evidence="15">Cytochrome P450</fullName>
    </recommendedName>
</protein>
<dbReference type="InterPro" id="IPR050364">
    <property type="entry name" value="Cytochrome_P450_fung"/>
</dbReference>
<keyword evidence="12" id="KW-0732">Signal</keyword>
<keyword evidence="9" id="KW-0408">Iron</keyword>
<keyword evidence="5" id="KW-0812">Transmembrane</keyword>
<dbReference type="InterPro" id="IPR001128">
    <property type="entry name" value="Cyt_P450"/>
</dbReference>
<evidence type="ECO:0000256" key="5">
    <source>
        <dbReference type="ARBA" id="ARBA00022692"/>
    </source>
</evidence>
<dbReference type="InterPro" id="IPR036396">
    <property type="entry name" value="Cyt_P450_sf"/>
</dbReference>
<dbReference type="GO" id="GO:0005506">
    <property type="term" value="F:iron ion binding"/>
    <property type="evidence" value="ECO:0007669"/>
    <property type="project" value="InterPro"/>
</dbReference>
<evidence type="ECO:0000256" key="10">
    <source>
        <dbReference type="ARBA" id="ARBA00023033"/>
    </source>
</evidence>
<evidence type="ECO:0008006" key="15">
    <source>
        <dbReference type="Google" id="ProtNLM"/>
    </source>
</evidence>
<dbReference type="GO" id="GO:0016705">
    <property type="term" value="F:oxidoreductase activity, acting on paired donors, with incorporation or reduction of molecular oxygen"/>
    <property type="evidence" value="ECO:0007669"/>
    <property type="project" value="InterPro"/>
</dbReference>
<comment type="caution">
    <text evidence="13">The sequence shown here is derived from an EMBL/GenBank/DDBJ whole genome shotgun (WGS) entry which is preliminary data.</text>
</comment>
<reference evidence="13 14" key="1">
    <citation type="submission" date="2022-09" db="EMBL/GenBank/DDBJ databases">
        <authorList>
            <person name="Palmer J.M."/>
        </authorList>
    </citation>
    <scope>NUCLEOTIDE SEQUENCE [LARGE SCALE GENOMIC DNA]</scope>
    <source>
        <strain evidence="13 14">DSM 7382</strain>
    </source>
</reference>
<proteinExistence type="inferred from homology"/>
<dbReference type="Gene3D" id="1.10.630.10">
    <property type="entry name" value="Cytochrome P450"/>
    <property type="match status" value="1"/>
</dbReference>
<keyword evidence="4" id="KW-0349">Heme</keyword>
<dbReference type="PANTHER" id="PTHR46300:SF5">
    <property type="entry name" value="CYTOCHROME P450"/>
    <property type="match status" value="1"/>
</dbReference>
<organism evidence="13 14">
    <name type="scientific">Cerrena zonata</name>
    <dbReference type="NCBI Taxonomy" id="2478898"/>
    <lineage>
        <taxon>Eukaryota</taxon>
        <taxon>Fungi</taxon>
        <taxon>Dikarya</taxon>
        <taxon>Basidiomycota</taxon>
        <taxon>Agaricomycotina</taxon>
        <taxon>Agaricomycetes</taxon>
        <taxon>Polyporales</taxon>
        <taxon>Cerrenaceae</taxon>
        <taxon>Cerrena</taxon>
    </lineage>
</organism>
<keyword evidence="8" id="KW-0560">Oxidoreductase</keyword>
<evidence type="ECO:0000256" key="8">
    <source>
        <dbReference type="ARBA" id="ARBA00023002"/>
    </source>
</evidence>
<evidence type="ECO:0000256" key="11">
    <source>
        <dbReference type="ARBA" id="ARBA00023136"/>
    </source>
</evidence>
<evidence type="ECO:0000256" key="2">
    <source>
        <dbReference type="ARBA" id="ARBA00004370"/>
    </source>
</evidence>
<keyword evidence="11" id="KW-0472">Membrane</keyword>
<dbReference type="GO" id="GO:0004497">
    <property type="term" value="F:monooxygenase activity"/>
    <property type="evidence" value="ECO:0007669"/>
    <property type="project" value="UniProtKB-KW"/>
</dbReference>
<comment type="similarity">
    <text evidence="3">Belongs to the cytochrome P450 family.</text>
</comment>
<evidence type="ECO:0000256" key="12">
    <source>
        <dbReference type="SAM" id="SignalP"/>
    </source>
</evidence>
<comment type="cofactor">
    <cofactor evidence="1">
        <name>heme</name>
        <dbReference type="ChEBI" id="CHEBI:30413"/>
    </cofactor>
</comment>
<gene>
    <name evidence="13" type="ORF">QCA50_018491</name>
</gene>
<name>A0AAW0FCW2_9APHY</name>
<dbReference type="AlphaFoldDB" id="A0AAW0FCW2"/>
<comment type="subcellular location">
    <subcellularLocation>
        <location evidence="2">Membrane</location>
    </subcellularLocation>
</comment>
<evidence type="ECO:0000256" key="4">
    <source>
        <dbReference type="ARBA" id="ARBA00022617"/>
    </source>
</evidence>
<keyword evidence="10" id="KW-0503">Monooxygenase</keyword>
<dbReference type="SUPFAM" id="SSF48264">
    <property type="entry name" value="Cytochrome P450"/>
    <property type="match status" value="1"/>
</dbReference>
<evidence type="ECO:0000256" key="6">
    <source>
        <dbReference type="ARBA" id="ARBA00022723"/>
    </source>
</evidence>
<dbReference type="GO" id="GO:0016020">
    <property type="term" value="C:membrane"/>
    <property type="evidence" value="ECO:0007669"/>
    <property type="project" value="UniProtKB-SubCell"/>
</dbReference>
<evidence type="ECO:0000256" key="7">
    <source>
        <dbReference type="ARBA" id="ARBA00022989"/>
    </source>
</evidence>
<evidence type="ECO:0000313" key="14">
    <source>
        <dbReference type="Proteomes" id="UP001385951"/>
    </source>
</evidence>
<keyword evidence="7" id="KW-1133">Transmembrane helix</keyword>
<feature type="signal peptide" evidence="12">
    <location>
        <begin position="1"/>
        <end position="22"/>
    </location>
</feature>